<evidence type="ECO:0000259" key="3">
    <source>
        <dbReference type="PROSITE" id="PS51462"/>
    </source>
</evidence>
<dbReference type="InterPro" id="IPR000086">
    <property type="entry name" value="NUDIX_hydrolase_dom"/>
</dbReference>
<dbReference type="GO" id="GO:0019693">
    <property type="term" value="P:ribose phosphate metabolic process"/>
    <property type="evidence" value="ECO:0007669"/>
    <property type="project" value="TreeGrafter"/>
</dbReference>
<dbReference type="PROSITE" id="PS00893">
    <property type="entry name" value="NUDIX_BOX"/>
    <property type="match status" value="1"/>
</dbReference>
<reference evidence="4" key="1">
    <citation type="journal article" date="2021" name="PeerJ">
        <title>Extensive microbial diversity within the chicken gut microbiome revealed by metagenomics and culture.</title>
        <authorList>
            <person name="Gilroy R."/>
            <person name="Ravi A."/>
            <person name="Getino M."/>
            <person name="Pursley I."/>
            <person name="Horton D.L."/>
            <person name="Alikhan N.F."/>
            <person name="Baker D."/>
            <person name="Gharbi K."/>
            <person name="Hall N."/>
            <person name="Watson M."/>
            <person name="Adriaenssens E.M."/>
            <person name="Foster-Nyarko E."/>
            <person name="Jarju S."/>
            <person name="Secka A."/>
            <person name="Antonio M."/>
            <person name="Oren A."/>
            <person name="Chaudhuri R.R."/>
            <person name="La Ragione R."/>
            <person name="Hildebrand F."/>
            <person name="Pallen M.J."/>
        </authorList>
    </citation>
    <scope>NUCLEOTIDE SEQUENCE</scope>
    <source>
        <strain evidence="4">26628</strain>
    </source>
</reference>
<comment type="caution">
    <text evidence="4">The sequence shown here is derived from an EMBL/GenBank/DDBJ whole genome shotgun (WGS) entry which is preliminary data.</text>
</comment>
<organism evidence="4 5">
    <name type="scientific">Candidatus Borkfalkia faecigallinarum</name>
    <dbReference type="NCBI Taxonomy" id="2838509"/>
    <lineage>
        <taxon>Bacteria</taxon>
        <taxon>Bacillati</taxon>
        <taxon>Bacillota</taxon>
        <taxon>Clostridia</taxon>
        <taxon>Christensenellales</taxon>
        <taxon>Christensenellaceae</taxon>
        <taxon>Candidatus Borkfalkia</taxon>
    </lineage>
</organism>
<dbReference type="SUPFAM" id="SSF55811">
    <property type="entry name" value="Nudix"/>
    <property type="match status" value="1"/>
</dbReference>
<name>A0A9D2AQH9_9FIRM</name>
<dbReference type="InterPro" id="IPR020084">
    <property type="entry name" value="NUDIX_hydrolase_CS"/>
</dbReference>
<dbReference type="GO" id="GO:0005829">
    <property type="term" value="C:cytosol"/>
    <property type="evidence" value="ECO:0007669"/>
    <property type="project" value="TreeGrafter"/>
</dbReference>
<dbReference type="Proteomes" id="UP000824249">
    <property type="component" value="Unassembled WGS sequence"/>
</dbReference>
<evidence type="ECO:0000256" key="1">
    <source>
        <dbReference type="ARBA" id="ARBA00001946"/>
    </source>
</evidence>
<dbReference type="AlphaFoldDB" id="A0A9D2AQH9"/>
<gene>
    <name evidence="4" type="ORF">H9737_00630</name>
</gene>
<sequence length="177" mass="19708">MNLTEKTVRKNVVFDGKIIRVRCDDALLPTGKPCRREVVEHPGGACVLYVREGKVLLVRQFRYAYGEETLEIPAGKLDPGEDPARTAARELAEETGWEPASVRHLYTIYPTPGYSAEKIYIYRAEGVRAGAVHPDEDEFLTSAFYPVEEVLAMIGRGEIRDAKTIIAVQSLRLSGEA</sequence>
<dbReference type="InterPro" id="IPR015797">
    <property type="entry name" value="NUDIX_hydrolase-like_dom_sf"/>
</dbReference>
<dbReference type="Gene3D" id="3.90.79.10">
    <property type="entry name" value="Nucleoside Triphosphate Pyrophosphohydrolase"/>
    <property type="match status" value="1"/>
</dbReference>
<dbReference type="GO" id="GO:0016787">
    <property type="term" value="F:hydrolase activity"/>
    <property type="evidence" value="ECO:0007669"/>
    <property type="project" value="UniProtKB-KW"/>
</dbReference>
<dbReference type="PANTHER" id="PTHR11839:SF18">
    <property type="entry name" value="NUDIX HYDROLASE DOMAIN-CONTAINING PROTEIN"/>
    <property type="match status" value="1"/>
</dbReference>
<keyword evidence="2 4" id="KW-0378">Hydrolase</keyword>
<protein>
    <submittedName>
        <fullName evidence="4">NUDIX hydrolase</fullName>
    </submittedName>
</protein>
<comment type="cofactor">
    <cofactor evidence="1">
        <name>Mg(2+)</name>
        <dbReference type="ChEBI" id="CHEBI:18420"/>
    </cofactor>
</comment>
<dbReference type="PROSITE" id="PS51462">
    <property type="entry name" value="NUDIX"/>
    <property type="match status" value="1"/>
</dbReference>
<dbReference type="PANTHER" id="PTHR11839">
    <property type="entry name" value="UDP/ADP-SUGAR PYROPHOSPHATASE"/>
    <property type="match status" value="1"/>
</dbReference>
<proteinExistence type="predicted"/>
<dbReference type="GO" id="GO:0006753">
    <property type="term" value="P:nucleoside phosphate metabolic process"/>
    <property type="evidence" value="ECO:0007669"/>
    <property type="project" value="TreeGrafter"/>
</dbReference>
<evidence type="ECO:0000256" key="2">
    <source>
        <dbReference type="ARBA" id="ARBA00022801"/>
    </source>
</evidence>
<accession>A0A9D2AQH9</accession>
<dbReference type="FunFam" id="3.90.79.10:FF:000024">
    <property type="entry name" value="ADP-ribose pyrophosphatase"/>
    <property type="match status" value="1"/>
</dbReference>
<dbReference type="CDD" id="cd03424">
    <property type="entry name" value="NUDIX_ADPRase_Nudt5_UGPPase_Nudt14"/>
    <property type="match status" value="1"/>
</dbReference>
<evidence type="ECO:0000313" key="5">
    <source>
        <dbReference type="Proteomes" id="UP000824249"/>
    </source>
</evidence>
<reference evidence="4" key="2">
    <citation type="submission" date="2021-04" db="EMBL/GenBank/DDBJ databases">
        <authorList>
            <person name="Gilroy R."/>
        </authorList>
    </citation>
    <scope>NUCLEOTIDE SEQUENCE</scope>
    <source>
        <strain evidence="4">26628</strain>
    </source>
</reference>
<feature type="domain" description="Nudix hydrolase" evidence="3">
    <location>
        <begin position="39"/>
        <end position="167"/>
    </location>
</feature>
<evidence type="ECO:0000313" key="4">
    <source>
        <dbReference type="EMBL" id="HIX46178.1"/>
    </source>
</evidence>
<dbReference type="EMBL" id="DXFD01000009">
    <property type="protein sequence ID" value="HIX46178.1"/>
    <property type="molecule type" value="Genomic_DNA"/>
</dbReference>
<dbReference type="Pfam" id="PF00293">
    <property type="entry name" value="NUDIX"/>
    <property type="match status" value="1"/>
</dbReference>